<evidence type="ECO:0000313" key="1">
    <source>
        <dbReference type="EMBL" id="GLY73887.1"/>
    </source>
</evidence>
<comment type="caution">
    <text evidence="1">The sequence shown here is derived from an EMBL/GenBank/DDBJ whole genome shotgun (WGS) entry which is preliminary data.</text>
</comment>
<name>A0A9W6RGZ9_9ACTN</name>
<evidence type="ECO:0008006" key="3">
    <source>
        <dbReference type="Google" id="ProtNLM"/>
    </source>
</evidence>
<dbReference type="InterPro" id="IPR029058">
    <property type="entry name" value="AB_hydrolase_fold"/>
</dbReference>
<dbReference type="Proteomes" id="UP001165135">
    <property type="component" value="Unassembled WGS sequence"/>
</dbReference>
<reference evidence="1" key="1">
    <citation type="submission" date="2023-03" db="EMBL/GenBank/DDBJ databases">
        <title>Actinoallomurus iriomotensis NBRC 103681.</title>
        <authorList>
            <person name="Ichikawa N."/>
            <person name="Sato H."/>
            <person name="Tonouchi N."/>
        </authorList>
    </citation>
    <scope>NUCLEOTIDE SEQUENCE</scope>
    <source>
        <strain evidence="1">NBRC 103681</strain>
    </source>
</reference>
<organism evidence="1 2">
    <name type="scientific">Actinoallomurus iriomotensis</name>
    <dbReference type="NCBI Taxonomy" id="478107"/>
    <lineage>
        <taxon>Bacteria</taxon>
        <taxon>Bacillati</taxon>
        <taxon>Actinomycetota</taxon>
        <taxon>Actinomycetes</taxon>
        <taxon>Streptosporangiales</taxon>
        <taxon>Thermomonosporaceae</taxon>
        <taxon>Actinoallomurus</taxon>
    </lineage>
</organism>
<evidence type="ECO:0000313" key="2">
    <source>
        <dbReference type="Proteomes" id="UP001165135"/>
    </source>
</evidence>
<dbReference type="AlphaFoldDB" id="A0A9W6RGZ9"/>
<accession>A0A9W6RGZ9</accession>
<dbReference type="EMBL" id="BSTJ01000002">
    <property type="protein sequence ID" value="GLY73887.1"/>
    <property type="molecule type" value="Genomic_DNA"/>
</dbReference>
<gene>
    <name evidence="1" type="ORF">Airi01_021540</name>
</gene>
<proteinExistence type="predicted"/>
<dbReference type="SUPFAM" id="SSF53474">
    <property type="entry name" value="alpha/beta-Hydrolases"/>
    <property type="match status" value="1"/>
</dbReference>
<sequence>MACWGCVCWRRTDRGTVTELDPAVLAAYNAPFPDESYLQGARQFPLLVPIAPFDEAAPANRRAWAVLETLQTPFLCAFSDRDYGAGDGERILRQRIPGAAGRPHTTITGAGHFVQEDRGPMLATVIDEFIHSTK</sequence>
<dbReference type="Gene3D" id="3.40.50.1820">
    <property type="entry name" value="alpha/beta hydrolase"/>
    <property type="match status" value="1"/>
</dbReference>
<protein>
    <recommendedName>
        <fullName evidence="3">Haloalkane dehalogenase</fullName>
    </recommendedName>
</protein>